<protein>
    <submittedName>
        <fullName evidence="3">Alpha/beta hydrolase</fullName>
    </submittedName>
</protein>
<dbReference type="PRINTS" id="PR00111">
    <property type="entry name" value="ABHYDROLASE"/>
</dbReference>
<keyword evidence="3" id="KW-0378">Hydrolase</keyword>
<evidence type="ECO:0000313" key="4">
    <source>
        <dbReference type="Proteomes" id="UP001468095"/>
    </source>
</evidence>
<dbReference type="SUPFAM" id="SSF53474">
    <property type="entry name" value="alpha/beta-Hydrolases"/>
    <property type="match status" value="1"/>
</dbReference>
<dbReference type="PRINTS" id="PR00412">
    <property type="entry name" value="EPOXHYDRLASE"/>
</dbReference>
<proteinExistence type="predicted"/>
<dbReference type="InterPro" id="IPR000073">
    <property type="entry name" value="AB_hydrolase_1"/>
</dbReference>
<dbReference type="InterPro" id="IPR006311">
    <property type="entry name" value="TAT_signal"/>
</dbReference>
<feature type="domain" description="AB hydrolase-1" evidence="2">
    <location>
        <begin position="55"/>
        <end position="204"/>
    </location>
</feature>
<organism evidence="3 4">
    <name type="scientific">Pantoea brenneri</name>
    <dbReference type="NCBI Taxonomy" id="472694"/>
    <lineage>
        <taxon>Bacteria</taxon>
        <taxon>Pseudomonadati</taxon>
        <taxon>Pseudomonadota</taxon>
        <taxon>Gammaproteobacteria</taxon>
        <taxon>Enterobacterales</taxon>
        <taxon>Erwiniaceae</taxon>
        <taxon>Pantoea</taxon>
    </lineage>
</organism>
<dbReference type="RefSeq" id="WP_202966901.1">
    <property type="nucleotide sequence ID" value="NZ_JBCGBG010000002.1"/>
</dbReference>
<reference evidence="3 4" key="1">
    <citation type="submission" date="2024-04" db="EMBL/GenBank/DDBJ databases">
        <authorList>
            <person name="Suleimanova A.D."/>
            <person name="Pudova D.S."/>
            <person name="Shagimardanova E.I."/>
            <person name="Sharipova M.R."/>
        </authorList>
    </citation>
    <scope>NUCLEOTIDE SEQUENCE [LARGE SCALE GENOMIC DNA]</scope>
    <source>
        <strain evidence="3 4">3.1</strain>
    </source>
</reference>
<evidence type="ECO:0000259" key="2">
    <source>
        <dbReference type="Pfam" id="PF00561"/>
    </source>
</evidence>
<evidence type="ECO:0000256" key="1">
    <source>
        <dbReference type="SAM" id="SignalP"/>
    </source>
</evidence>
<sequence length="297" mass="33136">MMKPQKFALSRRNLLAFASATVLSTAVKASPTLSAPQRSSTARLFYTEKGQGKNIMVLHGWTCDSHDWSWQLPELESKYRTVAVDLRGHGRSEVMPSGHYTPADYVADIESLILTDFPGQKFILIGHSMGGQIAARLAAKRPDLVNAVVSIDGSMGFADKQAALFQKATDDLLNGDPYVTGPALFELFYDKNTQPAFKRWHARRLQGVPLQVVRESFGPLFLGPGQVGVGKASEDFCRRLTVPVYHLCRDATQAENMRRWFANPKSKTDYWTDTGHWIMQDRSEDVNKAVTGWIDAL</sequence>
<keyword evidence="4" id="KW-1185">Reference proteome</keyword>
<dbReference type="PROSITE" id="PS51318">
    <property type="entry name" value="TAT"/>
    <property type="match status" value="1"/>
</dbReference>
<dbReference type="Gene3D" id="3.40.50.1820">
    <property type="entry name" value="alpha/beta hydrolase"/>
    <property type="match status" value="1"/>
</dbReference>
<feature type="chain" id="PRO_5046121278" evidence="1">
    <location>
        <begin position="30"/>
        <end position="297"/>
    </location>
</feature>
<dbReference type="EMBL" id="JBCGBG010000002">
    <property type="protein sequence ID" value="MEL7696505.1"/>
    <property type="molecule type" value="Genomic_DNA"/>
</dbReference>
<dbReference type="PANTHER" id="PTHR43798:SF33">
    <property type="entry name" value="HYDROLASE, PUTATIVE (AFU_ORTHOLOGUE AFUA_2G14860)-RELATED"/>
    <property type="match status" value="1"/>
</dbReference>
<evidence type="ECO:0000313" key="3">
    <source>
        <dbReference type="EMBL" id="MEL7696505.1"/>
    </source>
</evidence>
<dbReference type="InterPro" id="IPR050266">
    <property type="entry name" value="AB_hydrolase_sf"/>
</dbReference>
<dbReference type="Pfam" id="PF00561">
    <property type="entry name" value="Abhydrolase_1"/>
    <property type="match status" value="1"/>
</dbReference>
<comment type="caution">
    <text evidence="3">The sequence shown here is derived from an EMBL/GenBank/DDBJ whole genome shotgun (WGS) entry which is preliminary data.</text>
</comment>
<dbReference type="InterPro" id="IPR000639">
    <property type="entry name" value="Epox_hydrolase-like"/>
</dbReference>
<dbReference type="GO" id="GO:0016787">
    <property type="term" value="F:hydrolase activity"/>
    <property type="evidence" value="ECO:0007669"/>
    <property type="project" value="UniProtKB-KW"/>
</dbReference>
<name>A0ABU9MQU5_9GAMM</name>
<feature type="signal peptide" evidence="1">
    <location>
        <begin position="1"/>
        <end position="29"/>
    </location>
</feature>
<accession>A0ABU9MQU5</accession>
<dbReference type="Proteomes" id="UP001468095">
    <property type="component" value="Unassembled WGS sequence"/>
</dbReference>
<dbReference type="PANTHER" id="PTHR43798">
    <property type="entry name" value="MONOACYLGLYCEROL LIPASE"/>
    <property type="match status" value="1"/>
</dbReference>
<gene>
    <name evidence="3" type="ORF">AABB92_12675</name>
</gene>
<keyword evidence="1" id="KW-0732">Signal</keyword>
<dbReference type="InterPro" id="IPR029058">
    <property type="entry name" value="AB_hydrolase_fold"/>
</dbReference>